<protein>
    <submittedName>
        <fullName evidence="1">N-ethylmaleimide reductase</fullName>
    </submittedName>
</protein>
<name>A0A1E3H5D7_9HYPH</name>
<proteinExistence type="predicted"/>
<dbReference type="RefSeq" id="WP_069306122.1">
    <property type="nucleotide sequence ID" value="NZ_MCRJ01000019.1"/>
</dbReference>
<dbReference type="Gene3D" id="3.20.20.70">
    <property type="entry name" value="Aldolase class I"/>
    <property type="match status" value="2"/>
</dbReference>
<evidence type="ECO:0000313" key="2">
    <source>
        <dbReference type="Proteomes" id="UP000094622"/>
    </source>
</evidence>
<dbReference type="SUPFAM" id="SSF51395">
    <property type="entry name" value="FMN-linked oxidoreductases"/>
    <property type="match status" value="1"/>
</dbReference>
<accession>A0A1E3H5D7</accession>
<dbReference type="InterPro" id="IPR045247">
    <property type="entry name" value="Oye-like"/>
</dbReference>
<dbReference type="GO" id="GO:0010181">
    <property type="term" value="F:FMN binding"/>
    <property type="evidence" value="ECO:0007669"/>
    <property type="project" value="InterPro"/>
</dbReference>
<dbReference type="InterPro" id="IPR013785">
    <property type="entry name" value="Aldolase_TIM"/>
</dbReference>
<dbReference type="GO" id="GO:0005829">
    <property type="term" value="C:cytosol"/>
    <property type="evidence" value="ECO:0007669"/>
    <property type="project" value="TreeGrafter"/>
</dbReference>
<dbReference type="EMBL" id="MCRJ01000019">
    <property type="protein sequence ID" value="ODN71524.1"/>
    <property type="molecule type" value="Genomic_DNA"/>
</dbReference>
<evidence type="ECO:0000313" key="1">
    <source>
        <dbReference type="EMBL" id="ODN71524.1"/>
    </source>
</evidence>
<dbReference type="Proteomes" id="UP000094622">
    <property type="component" value="Unassembled WGS sequence"/>
</dbReference>
<dbReference type="AlphaFoldDB" id="A0A1E3H5D7"/>
<dbReference type="OrthoDB" id="9804454at2"/>
<organism evidence="1 2">
    <name type="scientific">Methylobrevis pamukkalensis</name>
    <dbReference type="NCBI Taxonomy" id="1439726"/>
    <lineage>
        <taxon>Bacteria</taxon>
        <taxon>Pseudomonadati</taxon>
        <taxon>Pseudomonadota</taxon>
        <taxon>Alphaproteobacteria</taxon>
        <taxon>Hyphomicrobiales</taxon>
        <taxon>Pleomorphomonadaceae</taxon>
        <taxon>Methylobrevis</taxon>
    </lineage>
</organism>
<dbReference type="GO" id="GO:0016491">
    <property type="term" value="F:oxidoreductase activity"/>
    <property type="evidence" value="ECO:0007669"/>
    <property type="project" value="InterPro"/>
</dbReference>
<sequence>MNRILTPINIGAFELANRRVHSADEDDTAAALPGSLHFAPLVVARDDRRSPESAAAPDAPPFGEMVGAIRARKGIAVSRLAQSGRAADEPPIPPVGLDRLLAAFATAARRSIGAGFAGVEIDGTDLCTHVAGMEAGSQLLVEIVEAVAAECPRERLGVRLAPLACGANGAVDIVALHVALLGALNDLEIAFVHLRLPPQARTSTSFFPGDSDGRFRSAFRNSLILSGGLDARSAEEALARRFADAVGFAGEPVDT</sequence>
<dbReference type="PANTHER" id="PTHR22893">
    <property type="entry name" value="NADH OXIDOREDUCTASE-RELATED"/>
    <property type="match status" value="1"/>
</dbReference>
<gene>
    <name evidence="1" type="ORF">A6302_01128</name>
</gene>
<comment type="caution">
    <text evidence="1">The sequence shown here is derived from an EMBL/GenBank/DDBJ whole genome shotgun (WGS) entry which is preliminary data.</text>
</comment>
<dbReference type="PANTHER" id="PTHR22893:SF91">
    <property type="entry name" value="NADPH DEHYDROGENASE 2-RELATED"/>
    <property type="match status" value="1"/>
</dbReference>
<keyword evidence="2" id="KW-1185">Reference proteome</keyword>
<reference evidence="1 2" key="1">
    <citation type="submission" date="2016-07" db="EMBL/GenBank/DDBJ databases">
        <title>Draft Genome Sequence of Methylobrevis pamukkalensis PK2.</title>
        <authorList>
            <person name="Vasilenko O.V."/>
            <person name="Doronina N.V."/>
            <person name="Shmareva M.N."/>
            <person name="Tarlachkov S.V."/>
            <person name="Mustakhimov I."/>
            <person name="Trotsenko Y.A."/>
        </authorList>
    </citation>
    <scope>NUCLEOTIDE SEQUENCE [LARGE SCALE GENOMIC DNA]</scope>
    <source>
        <strain evidence="1 2">PK2</strain>
    </source>
</reference>